<keyword evidence="1" id="KW-0812">Transmembrane</keyword>
<sequence length="543" mass="59190">MSQSSRKVSAKELAEDIKSGLNAESLMKKYGVSAQGLQRLLNQLLQKGLITEEDLSNLMSQSSMIRCNDCGRLNDAGGKFCSECGAKLTAARDEQRHAGRDNWEDVSAKEKATQKDSIKWAVSRKQQILGIVFVTFPVVIFLVAKLGLNTLGDKPPYDTSGVVLYISLTALTIGCGLFSVWLLWGVFKPIATRLAAVKETSSPERLPDSFLDLNTANRKLALNLMWSTGLGLASREAAAAGSTLMARYGVPWGGWLGKILVFIIGGWSWFGGIGMCVAIAGAVVKPAPNDQVTDIPWMFLAAAGILMFGAFVIACYHFVSFFVDRLLGFVLKAEKTAHHSAAHHQNLKQLAISFIGSAYGKWFEEMKRIAQTMALSEAGMKPESSFLLFSHPTALEPNGIPIKRNAGTYIFSNGHVTAVSNVIFDMEATSYTLVEEDVPTYSVSKPDTWNTDEFHYQDVVEVTYMASQETGRGSVNAYLRQLNAKIRAKLLSEATRDGKPVEGFLVLSLVNGGNKQYPATKSAAQGFLSVARSKVREAKGRRG</sequence>
<reference evidence="3" key="1">
    <citation type="submission" date="2012-06" db="EMBL/GenBank/DDBJ databases">
        <title>Complete sequence of chromosome of Desulfomonile tiedjei DSM 6799.</title>
        <authorList>
            <person name="Lucas S."/>
            <person name="Copeland A."/>
            <person name="Lapidus A."/>
            <person name="Glavina del Rio T."/>
            <person name="Dalin E."/>
            <person name="Tice H."/>
            <person name="Bruce D."/>
            <person name="Goodwin L."/>
            <person name="Pitluck S."/>
            <person name="Peters L."/>
            <person name="Ovchinnikova G."/>
            <person name="Zeytun A."/>
            <person name="Lu M."/>
            <person name="Kyrpides N."/>
            <person name="Mavromatis K."/>
            <person name="Ivanova N."/>
            <person name="Brettin T."/>
            <person name="Detter J.C."/>
            <person name="Han C."/>
            <person name="Larimer F."/>
            <person name="Land M."/>
            <person name="Hauser L."/>
            <person name="Markowitz V."/>
            <person name="Cheng J.-F."/>
            <person name="Hugenholtz P."/>
            <person name="Woyke T."/>
            <person name="Wu D."/>
            <person name="Spring S."/>
            <person name="Schroeder M."/>
            <person name="Brambilla E."/>
            <person name="Klenk H.-P."/>
            <person name="Eisen J.A."/>
        </authorList>
    </citation>
    <scope>NUCLEOTIDE SEQUENCE [LARGE SCALE GENOMIC DNA]</scope>
    <source>
        <strain evidence="3">ATCC 49306 / DSM 6799 / DCB-1</strain>
    </source>
</reference>
<protein>
    <submittedName>
        <fullName evidence="2">Uncharacterized protein</fullName>
    </submittedName>
</protein>
<feature type="transmembrane region" description="Helical" evidence="1">
    <location>
        <begin position="295"/>
        <end position="319"/>
    </location>
</feature>
<evidence type="ECO:0000313" key="3">
    <source>
        <dbReference type="Proteomes" id="UP000006055"/>
    </source>
</evidence>
<dbReference type="eggNOG" id="COG2881">
    <property type="taxonomic scope" value="Bacteria"/>
</dbReference>
<keyword evidence="1" id="KW-0472">Membrane</keyword>
<gene>
    <name evidence="2" type="ordered locus">Desti_3397</name>
</gene>
<dbReference type="HOGENOM" id="CLU_501292_0_0_7"/>
<dbReference type="EMBL" id="CP003360">
    <property type="protein sequence ID" value="AFM26051.1"/>
    <property type="molecule type" value="Genomic_DNA"/>
</dbReference>
<dbReference type="RefSeq" id="WP_014811185.1">
    <property type="nucleotide sequence ID" value="NC_018025.1"/>
</dbReference>
<evidence type="ECO:0000256" key="1">
    <source>
        <dbReference type="SAM" id="Phobius"/>
    </source>
</evidence>
<proteinExistence type="predicted"/>
<name>I4C910_DESTA</name>
<organism evidence="2 3">
    <name type="scientific">Desulfomonile tiedjei (strain ATCC 49306 / DSM 6799 / DCB-1)</name>
    <dbReference type="NCBI Taxonomy" id="706587"/>
    <lineage>
        <taxon>Bacteria</taxon>
        <taxon>Pseudomonadati</taxon>
        <taxon>Thermodesulfobacteriota</taxon>
        <taxon>Desulfomonilia</taxon>
        <taxon>Desulfomonilales</taxon>
        <taxon>Desulfomonilaceae</taxon>
        <taxon>Desulfomonile</taxon>
    </lineage>
</organism>
<feature type="transmembrane region" description="Helical" evidence="1">
    <location>
        <begin position="259"/>
        <end position="283"/>
    </location>
</feature>
<keyword evidence="1" id="KW-1133">Transmembrane helix</keyword>
<dbReference type="Proteomes" id="UP000006055">
    <property type="component" value="Chromosome"/>
</dbReference>
<dbReference type="OrthoDB" id="9815925at2"/>
<feature type="transmembrane region" description="Helical" evidence="1">
    <location>
        <begin position="128"/>
        <end position="148"/>
    </location>
</feature>
<accession>I4C910</accession>
<feature type="transmembrane region" description="Helical" evidence="1">
    <location>
        <begin position="163"/>
        <end position="184"/>
    </location>
</feature>
<keyword evidence="3" id="KW-1185">Reference proteome</keyword>
<dbReference type="AlphaFoldDB" id="I4C910"/>
<dbReference type="KEGG" id="dti:Desti_3397"/>
<evidence type="ECO:0000313" key="2">
    <source>
        <dbReference type="EMBL" id="AFM26051.1"/>
    </source>
</evidence>
<dbReference type="STRING" id="706587.Desti_3397"/>